<dbReference type="GO" id="GO:0016887">
    <property type="term" value="F:ATP hydrolysis activity"/>
    <property type="evidence" value="ECO:0007669"/>
    <property type="project" value="InterPro"/>
</dbReference>
<dbReference type="InterPro" id="IPR049945">
    <property type="entry name" value="AAA_22"/>
</dbReference>
<protein>
    <submittedName>
        <fullName evidence="2">MSHA biogenesis protein MshM</fullName>
    </submittedName>
</protein>
<dbReference type="InterPro" id="IPR003593">
    <property type="entry name" value="AAA+_ATPase"/>
</dbReference>
<sequence>MYNDYFGLQEKPFSLTPDTQFFFNKLSHRNALNTMQGAIQNNEGFIKIVGEVGTGKTLLCRKLLSLLDDRYQVVYIPNSYLTPNELKGFVAMEIGADFHESMPAYQLMGSIYRRLLLLVKQGKQVVLIIDEAQAMPRDTLEALRLLTNLETDKRKLLQVVLIGQPELDDTLARSDLRQLTQRIVFTAELTPFSRRGVLEYVNYRLCSAGRSTPLFSPVAMYMLYLGSGGIPRLVNLLAHKALLVAFGQGDSTVGRQHLALALLDTPEATRLGRASALGAHWLWPVLGSVGGVAASSFIAGGAL</sequence>
<reference evidence="2 3" key="1">
    <citation type="submission" date="2020-08" db="EMBL/GenBank/DDBJ databases">
        <title>Genomic Encyclopedia of Type Strains, Phase III (KMG-III): the genomes of soil and plant-associated and newly described type strains.</title>
        <authorList>
            <person name="Whitman W."/>
        </authorList>
    </citation>
    <scope>NUCLEOTIDE SEQUENCE [LARGE SCALE GENOMIC DNA]</scope>
    <source>
        <strain evidence="2 3">CECT 8571</strain>
    </source>
</reference>
<dbReference type="RefSeq" id="WP_183910214.1">
    <property type="nucleotide sequence ID" value="NZ_JACHXZ010000002.1"/>
</dbReference>
<dbReference type="SUPFAM" id="SSF52540">
    <property type="entry name" value="P-loop containing nucleoside triphosphate hydrolases"/>
    <property type="match status" value="1"/>
</dbReference>
<feature type="domain" description="AAA+ ATPase" evidence="1">
    <location>
        <begin position="42"/>
        <end position="184"/>
    </location>
</feature>
<dbReference type="InterPro" id="IPR027417">
    <property type="entry name" value="P-loop_NTPase"/>
</dbReference>
<evidence type="ECO:0000313" key="2">
    <source>
        <dbReference type="EMBL" id="MBB3168763.1"/>
    </source>
</evidence>
<dbReference type="SMART" id="SM00382">
    <property type="entry name" value="AAA"/>
    <property type="match status" value="1"/>
</dbReference>
<comment type="caution">
    <text evidence="2">The sequence shown here is derived from an EMBL/GenBank/DDBJ whole genome shotgun (WGS) entry which is preliminary data.</text>
</comment>
<dbReference type="PANTHER" id="PTHR35894:SF7">
    <property type="entry name" value="GENERAL SECRETION PATHWAY PROTEIN A-RELATED"/>
    <property type="match status" value="1"/>
</dbReference>
<name>A0A839UM35_9GAMM</name>
<evidence type="ECO:0000313" key="3">
    <source>
        <dbReference type="Proteomes" id="UP000559987"/>
    </source>
</evidence>
<dbReference type="PANTHER" id="PTHR35894">
    <property type="entry name" value="GENERAL SECRETION PATHWAY PROTEIN A-RELATED"/>
    <property type="match status" value="1"/>
</dbReference>
<proteinExistence type="predicted"/>
<dbReference type="Pfam" id="PF13401">
    <property type="entry name" value="AAA_22"/>
    <property type="match status" value="1"/>
</dbReference>
<dbReference type="Gene3D" id="3.40.50.300">
    <property type="entry name" value="P-loop containing nucleotide triphosphate hydrolases"/>
    <property type="match status" value="1"/>
</dbReference>
<organism evidence="2 3">
    <name type="scientific">Simiduia aestuariiviva</name>
    <dbReference type="NCBI Taxonomy" id="1510459"/>
    <lineage>
        <taxon>Bacteria</taxon>
        <taxon>Pseudomonadati</taxon>
        <taxon>Pseudomonadota</taxon>
        <taxon>Gammaproteobacteria</taxon>
        <taxon>Cellvibrionales</taxon>
        <taxon>Cellvibrionaceae</taxon>
        <taxon>Simiduia</taxon>
    </lineage>
</organism>
<accession>A0A839UM35</accession>
<dbReference type="EMBL" id="JACHXZ010000002">
    <property type="protein sequence ID" value="MBB3168763.1"/>
    <property type="molecule type" value="Genomic_DNA"/>
</dbReference>
<evidence type="ECO:0000259" key="1">
    <source>
        <dbReference type="SMART" id="SM00382"/>
    </source>
</evidence>
<keyword evidence="3" id="KW-1185">Reference proteome</keyword>
<dbReference type="AlphaFoldDB" id="A0A839UM35"/>
<dbReference type="InterPro" id="IPR052026">
    <property type="entry name" value="ExeA_AAA_ATPase_DNA-bind"/>
</dbReference>
<gene>
    <name evidence="2" type="ORF">FHS30_001947</name>
</gene>
<dbReference type="Proteomes" id="UP000559987">
    <property type="component" value="Unassembled WGS sequence"/>
</dbReference>